<dbReference type="AlphaFoldDB" id="A0A1R2CJL9"/>
<dbReference type="EMBL" id="MPUH01000131">
    <property type="protein sequence ID" value="OMJ89197.1"/>
    <property type="molecule type" value="Genomic_DNA"/>
</dbReference>
<sequence length="173" mass="20596">MDLHRQKTALQSYRVMPRLLKKRSIIPEVLPARSSLSTRDLGQNQRRYSNLLNLHKDIFQTTESQKEKSIDIWDEIAKSENRLKKSVNLYEDYKEIINPSKNYIDKLCPFKIIKKKSSSQAKFANILKDEYEVYKQESLKVLKKTEFRLRKAQHMIQTARQLSSRHVIKKNLF</sequence>
<gene>
    <name evidence="1" type="ORF">SteCoe_8672</name>
</gene>
<dbReference type="Proteomes" id="UP000187209">
    <property type="component" value="Unassembled WGS sequence"/>
</dbReference>
<evidence type="ECO:0000313" key="2">
    <source>
        <dbReference type="Proteomes" id="UP000187209"/>
    </source>
</evidence>
<evidence type="ECO:0000313" key="1">
    <source>
        <dbReference type="EMBL" id="OMJ89197.1"/>
    </source>
</evidence>
<accession>A0A1R2CJL9</accession>
<proteinExistence type="predicted"/>
<protein>
    <submittedName>
        <fullName evidence="1">Uncharacterized protein</fullName>
    </submittedName>
</protein>
<keyword evidence="2" id="KW-1185">Reference proteome</keyword>
<reference evidence="1 2" key="1">
    <citation type="submission" date="2016-11" db="EMBL/GenBank/DDBJ databases">
        <title>The macronuclear genome of Stentor coeruleus: a giant cell with tiny introns.</title>
        <authorList>
            <person name="Slabodnick M."/>
            <person name="Ruby J.G."/>
            <person name="Reiff S.B."/>
            <person name="Swart E.C."/>
            <person name="Gosai S."/>
            <person name="Prabakaran S."/>
            <person name="Witkowska E."/>
            <person name="Larue G.E."/>
            <person name="Fisher S."/>
            <person name="Freeman R.M."/>
            <person name="Gunawardena J."/>
            <person name="Chu W."/>
            <person name="Stover N.A."/>
            <person name="Gregory B.D."/>
            <person name="Nowacki M."/>
            <person name="Derisi J."/>
            <person name="Roy S.W."/>
            <person name="Marshall W.F."/>
            <person name="Sood P."/>
        </authorList>
    </citation>
    <scope>NUCLEOTIDE SEQUENCE [LARGE SCALE GENOMIC DNA]</scope>
    <source>
        <strain evidence="1">WM001</strain>
    </source>
</reference>
<organism evidence="1 2">
    <name type="scientific">Stentor coeruleus</name>
    <dbReference type="NCBI Taxonomy" id="5963"/>
    <lineage>
        <taxon>Eukaryota</taxon>
        <taxon>Sar</taxon>
        <taxon>Alveolata</taxon>
        <taxon>Ciliophora</taxon>
        <taxon>Postciliodesmatophora</taxon>
        <taxon>Heterotrichea</taxon>
        <taxon>Heterotrichida</taxon>
        <taxon>Stentoridae</taxon>
        <taxon>Stentor</taxon>
    </lineage>
</organism>
<comment type="caution">
    <text evidence="1">The sequence shown here is derived from an EMBL/GenBank/DDBJ whole genome shotgun (WGS) entry which is preliminary data.</text>
</comment>
<name>A0A1R2CJL9_9CILI</name>